<dbReference type="STRING" id="1316194.A0A1Q5UIJ0"/>
<dbReference type="Gene3D" id="3.30.9.10">
    <property type="entry name" value="D-Amino Acid Oxidase, subunit A, domain 2"/>
    <property type="match status" value="1"/>
</dbReference>
<dbReference type="EMBL" id="MNBE01000228">
    <property type="protein sequence ID" value="OKP12315.1"/>
    <property type="molecule type" value="Genomic_DNA"/>
</dbReference>
<reference evidence="2 3" key="1">
    <citation type="submission" date="2016-10" db="EMBL/GenBank/DDBJ databases">
        <title>Genome sequence of the ascomycete fungus Penicillium subrubescens.</title>
        <authorList>
            <person name="De Vries R.P."/>
            <person name="Peng M."/>
            <person name="Dilokpimol A."/>
            <person name="Hilden K."/>
            <person name="Makela M.R."/>
            <person name="Grigoriev I."/>
            <person name="Riley R."/>
            <person name="Granchi Z."/>
        </authorList>
    </citation>
    <scope>NUCLEOTIDE SEQUENCE [LARGE SCALE GENOMIC DNA]</scope>
    <source>
        <strain evidence="2 3">CBS 132785</strain>
    </source>
</reference>
<dbReference type="InterPro" id="IPR036188">
    <property type="entry name" value="FAD/NAD-bd_sf"/>
</dbReference>
<organism evidence="2 3">
    <name type="scientific">Penicillium subrubescens</name>
    <dbReference type="NCBI Taxonomy" id="1316194"/>
    <lineage>
        <taxon>Eukaryota</taxon>
        <taxon>Fungi</taxon>
        <taxon>Dikarya</taxon>
        <taxon>Ascomycota</taxon>
        <taxon>Pezizomycotina</taxon>
        <taxon>Eurotiomycetes</taxon>
        <taxon>Eurotiomycetidae</taxon>
        <taxon>Eurotiales</taxon>
        <taxon>Aspergillaceae</taxon>
        <taxon>Penicillium</taxon>
    </lineage>
</organism>
<dbReference type="Proteomes" id="UP000186955">
    <property type="component" value="Unassembled WGS sequence"/>
</dbReference>
<dbReference type="Gene3D" id="3.50.50.60">
    <property type="entry name" value="FAD/NAD(P)-binding domain"/>
    <property type="match status" value="1"/>
</dbReference>
<protein>
    <recommendedName>
        <fullName evidence="1">FAD dependent oxidoreductase domain-containing protein</fullName>
    </recommendedName>
</protein>
<dbReference type="PANTHER" id="PTHR13847:SF213">
    <property type="entry name" value="DEPENDENT OXIDOREDUCTASE, PUTATIVE-RELATED"/>
    <property type="match status" value="1"/>
</dbReference>
<gene>
    <name evidence="2" type="ORF">PENSUB_2051</name>
</gene>
<dbReference type="SUPFAM" id="SSF51905">
    <property type="entry name" value="FAD/NAD(P)-binding domain"/>
    <property type="match status" value="1"/>
</dbReference>
<accession>A0A1Q5UIJ0</accession>
<evidence type="ECO:0000313" key="3">
    <source>
        <dbReference type="Proteomes" id="UP000186955"/>
    </source>
</evidence>
<evidence type="ECO:0000259" key="1">
    <source>
        <dbReference type="Pfam" id="PF01266"/>
    </source>
</evidence>
<dbReference type="InterPro" id="IPR006076">
    <property type="entry name" value="FAD-dep_OxRdtase"/>
</dbReference>
<dbReference type="PANTHER" id="PTHR13847">
    <property type="entry name" value="SARCOSINE DEHYDROGENASE-RELATED"/>
    <property type="match status" value="1"/>
</dbReference>
<dbReference type="Pfam" id="PF01266">
    <property type="entry name" value="DAO"/>
    <property type="match status" value="1"/>
</dbReference>
<proteinExistence type="predicted"/>
<keyword evidence="3" id="KW-1185">Reference proteome</keyword>
<dbReference type="OrthoDB" id="512662at2759"/>
<name>A0A1Q5UIJ0_9EURO</name>
<dbReference type="AlphaFoldDB" id="A0A1Q5UIJ0"/>
<dbReference type="GO" id="GO:0005737">
    <property type="term" value="C:cytoplasm"/>
    <property type="evidence" value="ECO:0007669"/>
    <property type="project" value="TreeGrafter"/>
</dbReference>
<sequence length="491" mass="53999">MGVDNNRKAVHDQIVSLVSQDPGLPRKGPSVAFWQEPTHAISTIQSPQLPTEVDIAIIGSGITGCSVARTLLSNPKLNNKRIALFEARALTSGATGRNGGHLVSPAAVDFAAVASLFGAEKAAEVTRFSFRNLERFHEFVSTLDDDLREASEVRKTQKVMNFLEPATFEHFKDSLRQFSAACPELADQFKILSAEEAKDKYKFNESAGACEQPAGAVWPYRIITGLFAKLLKENSSRFSIDTNTPVTAVTYDEKKPHYRHKLQTPRGVVYADQVVYCTNAYTSHLLPQLRGKVFPFRGTMSTQSIAPNLPNHGARHSWSIYHEPKFDPATGTFTFGLYYMTQNAKTGDFFFGGEKQRLEEILVSDDTVVPTLPSQNLTSLMEGTFKSATGGPLKTTPRRIWSGIMGFTPDGMPLVGKLGKRLTGRPGDGEWAAVGFNGYGMDKCWLVGELLGAMIAGEDVTGQLPALYQITDERLNNLMAPRDVPARLFRL</sequence>
<evidence type="ECO:0000313" key="2">
    <source>
        <dbReference type="EMBL" id="OKP12315.1"/>
    </source>
</evidence>
<comment type="caution">
    <text evidence="2">The sequence shown here is derived from an EMBL/GenBank/DDBJ whole genome shotgun (WGS) entry which is preliminary data.</text>
</comment>
<feature type="domain" description="FAD dependent oxidoreductase" evidence="1">
    <location>
        <begin position="54"/>
        <end position="453"/>
    </location>
</feature>